<accession>A0ABV7SWI5</accession>
<keyword evidence="2" id="KW-1185">Reference proteome</keyword>
<dbReference type="SUPFAM" id="SSF49503">
    <property type="entry name" value="Cupredoxins"/>
    <property type="match status" value="1"/>
</dbReference>
<evidence type="ECO:0000313" key="2">
    <source>
        <dbReference type="Proteomes" id="UP001595713"/>
    </source>
</evidence>
<dbReference type="RefSeq" id="WP_261294973.1">
    <property type="nucleotide sequence ID" value="NZ_JANQBK010000012.1"/>
</dbReference>
<reference evidence="2" key="1">
    <citation type="journal article" date="2019" name="Int. J. Syst. Evol. Microbiol.">
        <title>The Global Catalogue of Microorganisms (GCM) 10K type strain sequencing project: providing services to taxonomists for standard genome sequencing and annotation.</title>
        <authorList>
            <consortium name="The Broad Institute Genomics Platform"/>
            <consortium name="The Broad Institute Genome Sequencing Center for Infectious Disease"/>
            <person name="Wu L."/>
            <person name="Ma J."/>
        </authorList>
    </citation>
    <scope>NUCLEOTIDE SEQUENCE [LARGE SCALE GENOMIC DNA]</scope>
    <source>
        <strain evidence="2">KCTC 42739</strain>
    </source>
</reference>
<evidence type="ECO:0000313" key="1">
    <source>
        <dbReference type="EMBL" id="MFC3580455.1"/>
    </source>
</evidence>
<protein>
    <submittedName>
        <fullName evidence="1">Methylamine utilization protein</fullName>
    </submittedName>
</protein>
<dbReference type="PANTHER" id="PTHR36507:SF1">
    <property type="entry name" value="BLL1555 PROTEIN"/>
    <property type="match status" value="1"/>
</dbReference>
<dbReference type="Proteomes" id="UP001595713">
    <property type="component" value="Unassembled WGS sequence"/>
</dbReference>
<proteinExistence type="predicted"/>
<dbReference type="Gene3D" id="2.60.40.420">
    <property type="entry name" value="Cupredoxins - blue copper proteins"/>
    <property type="match status" value="1"/>
</dbReference>
<dbReference type="InterPro" id="IPR008972">
    <property type="entry name" value="Cupredoxin"/>
</dbReference>
<dbReference type="PANTHER" id="PTHR36507">
    <property type="entry name" value="BLL1555 PROTEIN"/>
    <property type="match status" value="1"/>
</dbReference>
<dbReference type="EMBL" id="JBHRXP010000004">
    <property type="protein sequence ID" value="MFC3580455.1"/>
    <property type="molecule type" value="Genomic_DNA"/>
</dbReference>
<name>A0ABV7SWI5_9SPHN</name>
<dbReference type="InterPro" id="IPR052721">
    <property type="entry name" value="ET_Amicyanin"/>
</dbReference>
<organism evidence="1 2">
    <name type="scientific">Sphingomonas hylomeconis</name>
    <dbReference type="NCBI Taxonomy" id="1395958"/>
    <lineage>
        <taxon>Bacteria</taxon>
        <taxon>Pseudomonadati</taxon>
        <taxon>Pseudomonadota</taxon>
        <taxon>Alphaproteobacteria</taxon>
        <taxon>Sphingomonadales</taxon>
        <taxon>Sphingomonadaceae</taxon>
        <taxon>Sphingomonas</taxon>
    </lineage>
</organism>
<gene>
    <name evidence="1" type="ORF">ACFONA_09805</name>
</gene>
<sequence length="183" mass="19433">MAAGAAPANIDVRGADGRPLAGAIVMIDTPRKPAAPIRFTWGTTMGQRNIQFDPRILIVPVGSTVTFPNYDKVRHQVYSFSKPKKFDLKLYGKDQSRSILFDRPGAVTVGCNIHDAMSGVIMVVDTPYAAQTDAAGHAALSGVPAGGATVRVWHPSIRSNGNVLAQAATIPATGFTASYTIRR</sequence>
<comment type="caution">
    <text evidence="1">The sequence shown here is derived from an EMBL/GenBank/DDBJ whole genome shotgun (WGS) entry which is preliminary data.</text>
</comment>